<keyword evidence="4" id="KW-0206">Cytoskeleton</keyword>
<keyword evidence="2" id="KW-0963">Cytoplasm</keyword>
<feature type="coiled-coil region" evidence="5">
    <location>
        <begin position="327"/>
        <end position="392"/>
    </location>
</feature>
<feature type="region of interest" description="Disordered" evidence="6">
    <location>
        <begin position="84"/>
        <end position="104"/>
    </location>
</feature>
<accession>A0ABM2X2F1</accession>
<evidence type="ECO:0000313" key="8">
    <source>
        <dbReference type="RefSeq" id="XP_040597087.1"/>
    </source>
</evidence>
<protein>
    <submittedName>
        <fullName evidence="8">A-kinase anchor protein 9-like</fullName>
    </submittedName>
</protein>
<sequence length="732" mass="82974">MEDEERRRKIEHGRAIVAAWRRSRAAVAMEDEERQRKIEYGRAIVAAWRLSQQAEAMEDEERSRKIEYARAKLAQYRQRIAQFDGQTTKKSKKVSSCKEDEHSSNINEHADEVFKNVSQGVETNGNPDCTELILFPSGQANKHNQVLDEIHEQQTDGAKLEFAEENVAEEESGIFSACSQAGLQNTDTHINHESELSSLPESEDSKEHEKQLQGLENPVNALEQQLKATEAHYGTEIPMVQGSVETIHGQSAHPSVDSVVFKDNDSQKTVCRGNSRPDHVIIVIEMDEMPEPFTQNQEKTESFSYLHELNEHVQEQFRTREQPAVDLNEAECIVDGYSDEKILLEREIQEKACIVGHIDQELLCMSGRLPKLEEEQQQIQEERALLSRQKEAMGAGAGPVEQQTLNKGHMDQEQLHTVPMESVGMAADELQADALQPEDVSAQDSSELLKTLTPVGGLKQNCKGYRCQEAQLLTLEQGKSKPELLQKKINILQILLVEKIAEATVSQAQLEAFQQYVKYLQEKRTSELEMTDRYNVNPLTGDNTVLDIYTLSMRLEQLENQVAEMRSSFIAEKKQLEITKKRVSDIENILKLQMPLDEDTTKRQEIKENERSLQDLDISETRVDVIHASGDRGFLDELEALGARSVSHKERDRYKEQAYSHEELLGSEYGTPVECLQKSDRRTVSAENHTLNTQINGRKMTVTREQDTSSQSVCMSTSMDLQPAGSIQFVAP</sequence>
<name>A0ABM2X2F1_MESAU</name>
<evidence type="ECO:0000256" key="1">
    <source>
        <dbReference type="ARBA" id="ARBA00004300"/>
    </source>
</evidence>
<feature type="coiled-coil region" evidence="5">
    <location>
        <begin position="548"/>
        <end position="575"/>
    </location>
</feature>
<gene>
    <name evidence="8" type="primary">LOC121138470</name>
</gene>
<evidence type="ECO:0000256" key="6">
    <source>
        <dbReference type="SAM" id="MobiDB-lite"/>
    </source>
</evidence>
<organism evidence="7 8">
    <name type="scientific">Mesocricetus auratus</name>
    <name type="common">Golden hamster</name>
    <dbReference type="NCBI Taxonomy" id="10036"/>
    <lineage>
        <taxon>Eukaryota</taxon>
        <taxon>Metazoa</taxon>
        <taxon>Chordata</taxon>
        <taxon>Craniata</taxon>
        <taxon>Vertebrata</taxon>
        <taxon>Euteleostomi</taxon>
        <taxon>Mammalia</taxon>
        <taxon>Eutheria</taxon>
        <taxon>Euarchontoglires</taxon>
        <taxon>Glires</taxon>
        <taxon>Rodentia</taxon>
        <taxon>Myomorpha</taxon>
        <taxon>Muroidea</taxon>
        <taxon>Cricetidae</taxon>
        <taxon>Cricetinae</taxon>
        <taxon>Mesocricetus</taxon>
    </lineage>
</organism>
<dbReference type="InterPro" id="IPR028745">
    <property type="entry name" value="AKAP9/Pericentrin"/>
</dbReference>
<keyword evidence="3 5" id="KW-0175">Coiled coil</keyword>
<evidence type="ECO:0000256" key="5">
    <source>
        <dbReference type="SAM" id="Coils"/>
    </source>
</evidence>
<reference evidence="8" key="1">
    <citation type="submission" date="2025-08" db="UniProtKB">
        <authorList>
            <consortium name="RefSeq"/>
        </authorList>
    </citation>
    <scope>IDENTIFICATION</scope>
    <source>
        <tissue evidence="8">Liver</tissue>
    </source>
</reference>
<dbReference type="RefSeq" id="XP_040597087.1">
    <property type="nucleotide sequence ID" value="XM_040741153.1"/>
</dbReference>
<feature type="region of interest" description="Disordered" evidence="6">
    <location>
        <begin position="193"/>
        <end position="213"/>
    </location>
</feature>
<dbReference type="PANTHER" id="PTHR44981">
    <property type="entry name" value="PERICENTRIN-LIKE PROTEIN, ISOFORM F"/>
    <property type="match status" value="1"/>
</dbReference>
<dbReference type="GeneID" id="121138470"/>
<comment type="subcellular location">
    <subcellularLocation>
        <location evidence="1">Cytoplasm</location>
        <location evidence="1">Cytoskeleton</location>
        <location evidence="1">Microtubule organizing center</location>
        <location evidence="1">Centrosome</location>
    </subcellularLocation>
</comment>
<dbReference type="PANTHER" id="PTHR44981:SF1">
    <property type="entry name" value="A-KINASE ANCHOR PROTEIN 9"/>
    <property type="match status" value="1"/>
</dbReference>
<evidence type="ECO:0000256" key="3">
    <source>
        <dbReference type="ARBA" id="ARBA00023054"/>
    </source>
</evidence>
<keyword evidence="7" id="KW-1185">Reference proteome</keyword>
<proteinExistence type="predicted"/>
<evidence type="ECO:0000313" key="7">
    <source>
        <dbReference type="Proteomes" id="UP000886700"/>
    </source>
</evidence>
<dbReference type="Proteomes" id="UP000886700">
    <property type="component" value="Unplaced"/>
</dbReference>
<evidence type="ECO:0000256" key="4">
    <source>
        <dbReference type="ARBA" id="ARBA00023212"/>
    </source>
</evidence>
<evidence type="ECO:0000256" key="2">
    <source>
        <dbReference type="ARBA" id="ARBA00022490"/>
    </source>
</evidence>